<comment type="caution">
    <text evidence="6">The sequence shown here is derived from an EMBL/GenBank/DDBJ whole genome shotgun (WGS) entry which is preliminary data.</text>
</comment>
<evidence type="ECO:0000313" key="6">
    <source>
        <dbReference type="EMBL" id="OXA56800.1"/>
    </source>
</evidence>
<keyword evidence="4" id="KW-0539">Nucleus</keyword>
<dbReference type="OrthoDB" id="10260285at2759"/>
<dbReference type="AlphaFoldDB" id="A0A226EHJ2"/>
<evidence type="ECO:0000256" key="5">
    <source>
        <dbReference type="SAM" id="MobiDB-lite"/>
    </source>
</evidence>
<evidence type="ECO:0000256" key="1">
    <source>
        <dbReference type="ARBA" id="ARBA00004123"/>
    </source>
</evidence>
<dbReference type="PANTHER" id="PTHR23188:SF12">
    <property type="entry name" value="RNA POLYMERASE II-ASSOCIATED FACTOR 1 HOMOLOG"/>
    <property type="match status" value="1"/>
</dbReference>
<dbReference type="InterPro" id="IPR007133">
    <property type="entry name" value="RNA_pol_II-assoc_Paf1"/>
</dbReference>
<name>A0A226EHJ2_FOLCA</name>
<feature type="compositionally biased region" description="Low complexity" evidence="5">
    <location>
        <begin position="484"/>
        <end position="499"/>
    </location>
</feature>
<dbReference type="Pfam" id="PF03985">
    <property type="entry name" value="Paf1"/>
    <property type="match status" value="1"/>
</dbReference>
<dbReference type="GO" id="GO:0006368">
    <property type="term" value="P:transcription elongation by RNA polymerase II"/>
    <property type="evidence" value="ECO:0007669"/>
    <property type="project" value="InterPro"/>
</dbReference>
<dbReference type="GO" id="GO:0003682">
    <property type="term" value="F:chromatin binding"/>
    <property type="evidence" value="ECO:0007669"/>
    <property type="project" value="TreeGrafter"/>
</dbReference>
<accession>A0A226EHJ2</accession>
<dbReference type="PANTHER" id="PTHR23188">
    <property type="entry name" value="RNA POLYMERASE II-ASSOCIATED FACTOR 1 HOMOLOG"/>
    <property type="match status" value="1"/>
</dbReference>
<comment type="subcellular location">
    <subcellularLocation>
        <location evidence="1">Nucleus</location>
    </subcellularLocation>
</comment>
<dbReference type="GO" id="GO:0000993">
    <property type="term" value="F:RNA polymerase II complex binding"/>
    <property type="evidence" value="ECO:0007669"/>
    <property type="project" value="TreeGrafter"/>
</dbReference>
<evidence type="ECO:0000256" key="3">
    <source>
        <dbReference type="ARBA" id="ARBA00020462"/>
    </source>
</evidence>
<feature type="compositionally biased region" description="Acidic residues" evidence="5">
    <location>
        <begin position="378"/>
        <end position="388"/>
    </location>
</feature>
<feature type="compositionally biased region" description="Basic and acidic residues" evidence="5">
    <location>
        <begin position="366"/>
        <end position="375"/>
    </location>
</feature>
<feature type="region of interest" description="Disordered" evidence="5">
    <location>
        <begin position="1"/>
        <end position="25"/>
    </location>
</feature>
<proteinExistence type="inferred from homology"/>
<feature type="region of interest" description="Disordered" evidence="5">
    <location>
        <begin position="365"/>
        <end position="499"/>
    </location>
</feature>
<dbReference type="OMA" id="YQADPMS"/>
<protein>
    <recommendedName>
        <fullName evidence="3">RNA polymerase II-associated factor 1 homolog</fullName>
    </recommendedName>
</protein>
<reference evidence="6 7" key="1">
    <citation type="submission" date="2015-12" db="EMBL/GenBank/DDBJ databases">
        <title>The genome of Folsomia candida.</title>
        <authorList>
            <person name="Faddeeva A."/>
            <person name="Derks M.F."/>
            <person name="Anvar Y."/>
            <person name="Smit S."/>
            <person name="Van Straalen N."/>
            <person name="Roelofs D."/>
        </authorList>
    </citation>
    <scope>NUCLEOTIDE SEQUENCE [LARGE SCALE GENOMIC DNA]</scope>
    <source>
        <strain evidence="6 7">VU population</strain>
        <tissue evidence="6">Whole body</tissue>
    </source>
</reference>
<dbReference type="Proteomes" id="UP000198287">
    <property type="component" value="Unassembled WGS sequence"/>
</dbReference>
<keyword evidence="7" id="KW-1185">Reference proteome</keyword>
<dbReference type="EMBL" id="LNIX01000003">
    <property type="protein sequence ID" value="OXA56800.1"/>
    <property type="molecule type" value="Genomic_DNA"/>
</dbReference>
<sequence>MPPTIQNSIEKRPSRSIGGSGSTERRSELVTRVKYGNTLPDLPFDPKFISYPFSSNRFVEYSTTSLEKNFKYDVLSEIDLGVDVELVIPSFYDPPKNANLTLDHKDEKLLEDDNLFHKDKKRSRHHAKSVSWLRRTEYISTEQTRFQPQTIDKVEAKVGYSIKKSLKDDVHYMDRDSQIKNIEKTFEDAVQPIDLHFAKPGVEPIEILPVFPDFSLWKYPCAQVIFDSDPAPVTMQDRPLASQIEEMSQAMIRGVMDESGEQFVAYFLPTEDTLQKRKKDQETGVEYEDEEVYEYRMAREYNWNVKTKATKGYEETYFFVMRDNGIFYNELETRVRLNKRRTRGPNQQLNTRLCVKHVPLTASDYKFQRNRERQLEPMQEEEEEEEKSDDEKSVKSDDDMDGGGEKKIDPKKEEDKKASKPKDDNGGSDISSESDSDAGSRRSRSRSPSPAKKTKNVGSDDDKASRSSRSGSEKGSPKRRSSRSDSGSGSSSRSSSDSD</sequence>
<evidence type="ECO:0000256" key="2">
    <source>
        <dbReference type="ARBA" id="ARBA00007560"/>
    </source>
</evidence>
<comment type="similarity">
    <text evidence="2">Belongs to the PAF1 family.</text>
</comment>
<feature type="compositionally biased region" description="Basic and acidic residues" evidence="5">
    <location>
        <begin position="458"/>
        <end position="476"/>
    </location>
</feature>
<dbReference type="STRING" id="158441.A0A226EHJ2"/>
<feature type="compositionally biased region" description="Basic and acidic residues" evidence="5">
    <location>
        <begin position="389"/>
        <end position="425"/>
    </location>
</feature>
<dbReference type="GO" id="GO:0016593">
    <property type="term" value="C:Cdc73/Paf1 complex"/>
    <property type="evidence" value="ECO:0007669"/>
    <property type="project" value="InterPro"/>
</dbReference>
<gene>
    <name evidence="6" type="ORF">Fcan01_07444</name>
</gene>
<evidence type="ECO:0000313" key="7">
    <source>
        <dbReference type="Proteomes" id="UP000198287"/>
    </source>
</evidence>
<organism evidence="6 7">
    <name type="scientific">Folsomia candida</name>
    <name type="common">Springtail</name>
    <dbReference type="NCBI Taxonomy" id="158441"/>
    <lineage>
        <taxon>Eukaryota</taxon>
        <taxon>Metazoa</taxon>
        <taxon>Ecdysozoa</taxon>
        <taxon>Arthropoda</taxon>
        <taxon>Hexapoda</taxon>
        <taxon>Collembola</taxon>
        <taxon>Entomobryomorpha</taxon>
        <taxon>Isotomoidea</taxon>
        <taxon>Isotomidae</taxon>
        <taxon>Proisotominae</taxon>
        <taxon>Folsomia</taxon>
    </lineage>
</organism>
<evidence type="ECO:0000256" key="4">
    <source>
        <dbReference type="ARBA" id="ARBA00023242"/>
    </source>
</evidence>